<dbReference type="WBParaSite" id="nRc.2.0.1.t22140-RA">
    <property type="protein sequence ID" value="nRc.2.0.1.t22140-RA"/>
    <property type="gene ID" value="nRc.2.0.1.g22140"/>
</dbReference>
<protein>
    <submittedName>
        <fullName evidence="2">Uncharacterized protein</fullName>
    </submittedName>
</protein>
<accession>A0A915J7M3</accession>
<sequence length="96" mass="11064">MHWKTEILLPNQTGGRRKLFQCALLYLIGTKIDYHFIYLANLKWPETECVGPENIESGQTNFTPLVKLQNCSLKTFSEVEDFLLQKMSVADESTTH</sequence>
<dbReference type="AlphaFoldDB" id="A0A915J7M3"/>
<dbReference type="Proteomes" id="UP000887565">
    <property type="component" value="Unplaced"/>
</dbReference>
<organism evidence="1 2">
    <name type="scientific">Romanomermis culicivorax</name>
    <name type="common">Nematode worm</name>
    <dbReference type="NCBI Taxonomy" id="13658"/>
    <lineage>
        <taxon>Eukaryota</taxon>
        <taxon>Metazoa</taxon>
        <taxon>Ecdysozoa</taxon>
        <taxon>Nematoda</taxon>
        <taxon>Enoplea</taxon>
        <taxon>Dorylaimia</taxon>
        <taxon>Mermithida</taxon>
        <taxon>Mermithoidea</taxon>
        <taxon>Mermithidae</taxon>
        <taxon>Romanomermis</taxon>
    </lineage>
</organism>
<keyword evidence="1" id="KW-1185">Reference proteome</keyword>
<proteinExistence type="predicted"/>
<reference evidence="2" key="1">
    <citation type="submission" date="2022-11" db="UniProtKB">
        <authorList>
            <consortium name="WormBaseParasite"/>
        </authorList>
    </citation>
    <scope>IDENTIFICATION</scope>
</reference>
<evidence type="ECO:0000313" key="2">
    <source>
        <dbReference type="WBParaSite" id="nRc.2.0.1.t22140-RA"/>
    </source>
</evidence>
<name>A0A915J7M3_ROMCU</name>
<evidence type="ECO:0000313" key="1">
    <source>
        <dbReference type="Proteomes" id="UP000887565"/>
    </source>
</evidence>